<dbReference type="PANTHER" id="PTHR31286:SF180">
    <property type="entry name" value="OS10G0362600 PROTEIN"/>
    <property type="match status" value="1"/>
</dbReference>
<proteinExistence type="predicted"/>
<sequence>MEEIIEGGPWLFQGQPIVLQCWEPGMSLRRQKHTKIPVWIRLKHLPVEYWTDEGLSAVASGGIPLYSDKITKSCSRLDYARVCILLDYNSVLPKHLVVISPILHEGKEIPTKIDIEYEWLPQRCKLCCSLGHSAAACPEGRKGKSAPVVVFVKKKHSVNVDSSVVGEVAGPSAEVGNEVEDDVGPEVEHTNPSTCGQSKGDVAHVQTTCLQPEVVPGYNSGDNNKRQLKMELACVNAAKERALHSITLLKL</sequence>
<name>A0AAW2J7B2_SESRA</name>
<dbReference type="AlphaFoldDB" id="A0AAW2J7B2"/>
<dbReference type="PANTHER" id="PTHR31286">
    <property type="entry name" value="GLYCINE-RICH CELL WALL STRUCTURAL PROTEIN 1.8-LIKE"/>
    <property type="match status" value="1"/>
</dbReference>
<protein>
    <recommendedName>
        <fullName evidence="2">DUF4283 domain-containing protein</fullName>
    </recommendedName>
</protein>
<dbReference type="EMBL" id="JACGWJ010000626">
    <property type="protein sequence ID" value="KAL0290349.1"/>
    <property type="molecule type" value="Genomic_DNA"/>
</dbReference>
<gene>
    <name evidence="1" type="ORF">Sradi_7052300</name>
</gene>
<evidence type="ECO:0008006" key="2">
    <source>
        <dbReference type="Google" id="ProtNLM"/>
    </source>
</evidence>
<reference evidence="1" key="2">
    <citation type="journal article" date="2024" name="Plant">
        <title>Genomic evolution and insights into agronomic trait innovations of Sesamum species.</title>
        <authorList>
            <person name="Miao H."/>
            <person name="Wang L."/>
            <person name="Qu L."/>
            <person name="Liu H."/>
            <person name="Sun Y."/>
            <person name="Le M."/>
            <person name="Wang Q."/>
            <person name="Wei S."/>
            <person name="Zheng Y."/>
            <person name="Lin W."/>
            <person name="Duan Y."/>
            <person name="Cao H."/>
            <person name="Xiong S."/>
            <person name="Wang X."/>
            <person name="Wei L."/>
            <person name="Li C."/>
            <person name="Ma Q."/>
            <person name="Ju M."/>
            <person name="Zhao R."/>
            <person name="Li G."/>
            <person name="Mu C."/>
            <person name="Tian Q."/>
            <person name="Mei H."/>
            <person name="Zhang T."/>
            <person name="Gao T."/>
            <person name="Zhang H."/>
        </authorList>
    </citation>
    <scope>NUCLEOTIDE SEQUENCE</scope>
    <source>
        <strain evidence="1">G02</strain>
    </source>
</reference>
<comment type="caution">
    <text evidence="1">The sequence shown here is derived from an EMBL/GenBank/DDBJ whole genome shotgun (WGS) entry which is preliminary data.</text>
</comment>
<accession>A0AAW2J7B2</accession>
<dbReference type="InterPro" id="IPR040256">
    <property type="entry name" value="At4g02000-like"/>
</dbReference>
<evidence type="ECO:0000313" key="1">
    <source>
        <dbReference type="EMBL" id="KAL0290349.1"/>
    </source>
</evidence>
<reference evidence="1" key="1">
    <citation type="submission" date="2020-06" db="EMBL/GenBank/DDBJ databases">
        <authorList>
            <person name="Li T."/>
            <person name="Hu X."/>
            <person name="Zhang T."/>
            <person name="Song X."/>
            <person name="Zhang H."/>
            <person name="Dai N."/>
            <person name="Sheng W."/>
            <person name="Hou X."/>
            <person name="Wei L."/>
        </authorList>
    </citation>
    <scope>NUCLEOTIDE SEQUENCE</scope>
    <source>
        <strain evidence="1">G02</strain>
        <tissue evidence="1">Leaf</tissue>
    </source>
</reference>
<organism evidence="1">
    <name type="scientific">Sesamum radiatum</name>
    <name type="common">Black benniseed</name>
    <dbReference type="NCBI Taxonomy" id="300843"/>
    <lineage>
        <taxon>Eukaryota</taxon>
        <taxon>Viridiplantae</taxon>
        <taxon>Streptophyta</taxon>
        <taxon>Embryophyta</taxon>
        <taxon>Tracheophyta</taxon>
        <taxon>Spermatophyta</taxon>
        <taxon>Magnoliopsida</taxon>
        <taxon>eudicotyledons</taxon>
        <taxon>Gunneridae</taxon>
        <taxon>Pentapetalae</taxon>
        <taxon>asterids</taxon>
        <taxon>lamiids</taxon>
        <taxon>Lamiales</taxon>
        <taxon>Pedaliaceae</taxon>
        <taxon>Sesamum</taxon>
    </lineage>
</organism>